<keyword evidence="4" id="KW-0472">Membrane</keyword>
<dbReference type="EMBL" id="CAFAAD010000169">
    <property type="protein sequence ID" value="CAB4804148.1"/>
    <property type="molecule type" value="Genomic_DNA"/>
</dbReference>
<keyword evidence="3" id="KW-1133">Transmembrane helix</keyword>
<evidence type="ECO:0000313" key="6">
    <source>
        <dbReference type="EMBL" id="CAB4815823.1"/>
    </source>
</evidence>
<sequence length="71" mass="7834">MSTLNNTGNAVGASRVDQKSEFVEMTFRVEFIFGWKRHPNDDDSFTEGSVDKTGTLTSKGAETTAVVTDDW</sequence>
<organism evidence="5">
    <name type="scientific">freshwater metagenome</name>
    <dbReference type="NCBI Taxonomy" id="449393"/>
    <lineage>
        <taxon>unclassified sequences</taxon>
        <taxon>metagenomes</taxon>
        <taxon>ecological metagenomes</taxon>
    </lineage>
</organism>
<dbReference type="EMBL" id="CAFAAM010000238">
    <property type="protein sequence ID" value="CAB4815823.1"/>
    <property type="molecule type" value="Genomic_DNA"/>
</dbReference>
<evidence type="ECO:0000256" key="2">
    <source>
        <dbReference type="ARBA" id="ARBA00022692"/>
    </source>
</evidence>
<evidence type="ECO:0000313" key="5">
    <source>
        <dbReference type="EMBL" id="CAB4804148.1"/>
    </source>
</evidence>
<reference evidence="5" key="1">
    <citation type="submission" date="2020-05" db="EMBL/GenBank/DDBJ databases">
        <authorList>
            <person name="Chiriac C."/>
            <person name="Salcher M."/>
            <person name="Ghai R."/>
            <person name="Kavagutti S V."/>
        </authorList>
    </citation>
    <scope>NUCLEOTIDE SEQUENCE</scope>
</reference>
<dbReference type="PROSITE" id="PS00154">
    <property type="entry name" value="ATPASE_E1_E2"/>
    <property type="match status" value="1"/>
</dbReference>
<dbReference type="GO" id="GO:0016020">
    <property type="term" value="C:membrane"/>
    <property type="evidence" value="ECO:0007669"/>
    <property type="project" value="UniProtKB-SubCell"/>
</dbReference>
<dbReference type="InterPro" id="IPR018303">
    <property type="entry name" value="ATPase_P-typ_P_site"/>
</dbReference>
<protein>
    <submittedName>
        <fullName evidence="5">Unannotated protein</fullName>
    </submittedName>
</protein>
<dbReference type="AlphaFoldDB" id="A0A6J6Y9J9"/>
<gene>
    <name evidence="5" type="ORF">UFOPK2969_01632</name>
    <name evidence="6" type="ORF">UFOPK3010_01443</name>
</gene>
<keyword evidence="2" id="KW-0812">Transmembrane</keyword>
<evidence type="ECO:0000256" key="4">
    <source>
        <dbReference type="ARBA" id="ARBA00023136"/>
    </source>
</evidence>
<proteinExistence type="predicted"/>
<evidence type="ECO:0000256" key="3">
    <source>
        <dbReference type="ARBA" id="ARBA00022989"/>
    </source>
</evidence>
<evidence type="ECO:0000256" key="1">
    <source>
        <dbReference type="ARBA" id="ARBA00004370"/>
    </source>
</evidence>
<comment type="subcellular location">
    <subcellularLocation>
        <location evidence="1">Membrane</location>
    </subcellularLocation>
</comment>
<name>A0A6J6Y9J9_9ZZZZ</name>
<accession>A0A6J6Y9J9</accession>